<dbReference type="SUPFAM" id="SSF74653">
    <property type="entry name" value="TolA/TonB C-terminal domain"/>
    <property type="match status" value="1"/>
</dbReference>
<dbReference type="EMBL" id="JAVDXT010000002">
    <property type="protein sequence ID" value="MDR7377399.1"/>
    <property type="molecule type" value="Genomic_DNA"/>
</dbReference>
<protein>
    <recommendedName>
        <fullName evidence="3">TonB C-terminal domain-containing protein</fullName>
    </recommendedName>
</protein>
<evidence type="ECO:0008006" key="3">
    <source>
        <dbReference type="Google" id="ProtNLM"/>
    </source>
</evidence>
<evidence type="ECO:0000313" key="2">
    <source>
        <dbReference type="Proteomes" id="UP001180487"/>
    </source>
</evidence>
<keyword evidence="2" id="KW-1185">Reference proteome</keyword>
<organism evidence="1 2">
    <name type="scientific">Rhodoferax ferrireducens</name>
    <dbReference type="NCBI Taxonomy" id="192843"/>
    <lineage>
        <taxon>Bacteria</taxon>
        <taxon>Pseudomonadati</taxon>
        <taxon>Pseudomonadota</taxon>
        <taxon>Betaproteobacteria</taxon>
        <taxon>Burkholderiales</taxon>
        <taxon>Comamonadaceae</taxon>
        <taxon>Rhodoferax</taxon>
    </lineage>
</organism>
<gene>
    <name evidence="1" type="ORF">J2X19_002078</name>
</gene>
<sequence length="206" mass="22625">MRIATVVWAAIGSLAIHAAILGLLWPTTPPQRISDRPPAYVVQARLLPETSVQKEEESQTSGQLQAAIIAPTPPLITLHKAQTQSDYHTPNPISVATPAEQSIPTAPSIEGYLPIEKVDQPATPLGDWEIDPEMLPRNTTLRVAIQLWISAQGTIDHWDLLDTSISDPDLVQKALSTIEQTRLQPALLNHTEVPSVRRLELVISRE</sequence>
<evidence type="ECO:0000313" key="1">
    <source>
        <dbReference type="EMBL" id="MDR7377399.1"/>
    </source>
</evidence>
<name>A0ABU2C7U1_9BURK</name>
<comment type="caution">
    <text evidence="1">The sequence shown here is derived from an EMBL/GenBank/DDBJ whole genome shotgun (WGS) entry which is preliminary data.</text>
</comment>
<reference evidence="1 2" key="1">
    <citation type="submission" date="2023-07" db="EMBL/GenBank/DDBJ databases">
        <title>Sorghum-associated microbial communities from plants grown in Nebraska, USA.</title>
        <authorList>
            <person name="Schachtman D."/>
        </authorList>
    </citation>
    <scope>NUCLEOTIDE SEQUENCE [LARGE SCALE GENOMIC DNA]</scope>
    <source>
        <strain evidence="1 2">BE313</strain>
    </source>
</reference>
<accession>A0ABU2C7U1</accession>
<proteinExistence type="predicted"/>
<dbReference type="Proteomes" id="UP001180487">
    <property type="component" value="Unassembled WGS sequence"/>
</dbReference>